<dbReference type="PANTHER" id="PTHR12191:SF21">
    <property type="entry name" value="ZINC TRANSPORTER ZIP4"/>
    <property type="match status" value="1"/>
</dbReference>
<evidence type="ECO:0000313" key="2">
    <source>
        <dbReference type="EMBL" id="KAG6926936.1"/>
    </source>
</evidence>
<reference evidence="2 3" key="1">
    <citation type="journal article" date="2020" name="G3 (Bethesda)">
        <title>Draft Genome of the Common Snapping Turtle, Chelydra serpentina, a Model for Phenotypic Plasticity in Reptiles.</title>
        <authorList>
            <person name="Das D."/>
            <person name="Singh S.K."/>
            <person name="Bierstedt J."/>
            <person name="Erickson A."/>
            <person name="Galli G.L.J."/>
            <person name="Crossley D.A. 2nd"/>
            <person name="Rhen T."/>
        </authorList>
    </citation>
    <scope>NUCLEOTIDE SEQUENCE [LARGE SCALE GENOMIC DNA]</scope>
    <source>
        <strain evidence="2">KW</strain>
    </source>
</reference>
<dbReference type="AlphaFoldDB" id="A0A8T1SD86"/>
<dbReference type="PANTHER" id="PTHR12191">
    <property type="entry name" value="SOLUTE CARRIER FAMILY 39"/>
    <property type="match status" value="1"/>
</dbReference>
<comment type="caution">
    <text evidence="2">The sequence shown here is derived from an EMBL/GenBank/DDBJ whole genome shotgun (WGS) entry which is preliminary data.</text>
</comment>
<feature type="region of interest" description="Disordered" evidence="1">
    <location>
        <begin position="30"/>
        <end position="49"/>
    </location>
</feature>
<dbReference type="OrthoDB" id="200954at2759"/>
<feature type="compositionally biased region" description="Basic and acidic residues" evidence="1">
    <location>
        <begin position="34"/>
        <end position="49"/>
    </location>
</feature>
<gene>
    <name evidence="2" type="ORF">G0U57_010762</name>
</gene>
<accession>A0A8T1SD86</accession>
<feature type="non-terminal residue" evidence="2">
    <location>
        <position position="124"/>
    </location>
</feature>
<feature type="compositionally biased region" description="Basic and acidic residues" evidence="1">
    <location>
        <begin position="88"/>
        <end position="97"/>
    </location>
</feature>
<dbReference type="Proteomes" id="UP000765507">
    <property type="component" value="Unassembled WGS sequence"/>
</dbReference>
<dbReference type="GO" id="GO:0071578">
    <property type="term" value="P:zinc ion import across plasma membrane"/>
    <property type="evidence" value="ECO:0007669"/>
    <property type="project" value="TreeGrafter"/>
</dbReference>
<keyword evidence="3" id="KW-1185">Reference proteome</keyword>
<evidence type="ECO:0000256" key="1">
    <source>
        <dbReference type="SAM" id="MobiDB-lite"/>
    </source>
</evidence>
<dbReference type="GO" id="GO:0005385">
    <property type="term" value="F:zinc ion transmembrane transporter activity"/>
    <property type="evidence" value="ECO:0007669"/>
    <property type="project" value="TreeGrafter"/>
</dbReference>
<dbReference type="InterPro" id="IPR050799">
    <property type="entry name" value="ZIP_Transporter"/>
</dbReference>
<sequence length="124" mass="12986">AFSTSWKTGLATSLAVLCHELPHELGDFAGPAARRAERQEGLAAELRQRPDCLPRPLHRALRDDGPGVPGLDLHRGHGPLPLRGPLRHAADHDEREGQAALAALRPAQPGPAGGLGHPAAAVPV</sequence>
<organism evidence="2 3">
    <name type="scientific">Chelydra serpentina</name>
    <name type="common">Snapping turtle</name>
    <name type="synonym">Testudo serpentina</name>
    <dbReference type="NCBI Taxonomy" id="8475"/>
    <lineage>
        <taxon>Eukaryota</taxon>
        <taxon>Metazoa</taxon>
        <taxon>Chordata</taxon>
        <taxon>Craniata</taxon>
        <taxon>Vertebrata</taxon>
        <taxon>Euteleostomi</taxon>
        <taxon>Archelosauria</taxon>
        <taxon>Testudinata</taxon>
        <taxon>Testudines</taxon>
        <taxon>Cryptodira</taxon>
        <taxon>Durocryptodira</taxon>
        <taxon>Americhelydia</taxon>
        <taxon>Chelydroidea</taxon>
        <taxon>Chelydridae</taxon>
        <taxon>Chelydra</taxon>
    </lineage>
</organism>
<proteinExistence type="predicted"/>
<dbReference type="EMBL" id="JAHGAV010000287">
    <property type="protein sequence ID" value="KAG6926936.1"/>
    <property type="molecule type" value="Genomic_DNA"/>
</dbReference>
<feature type="region of interest" description="Disordered" evidence="1">
    <location>
        <begin position="55"/>
        <end position="124"/>
    </location>
</feature>
<evidence type="ECO:0000313" key="3">
    <source>
        <dbReference type="Proteomes" id="UP000765507"/>
    </source>
</evidence>
<dbReference type="GO" id="GO:0005886">
    <property type="term" value="C:plasma membrane"/>
    <property type="evidence" value="ECO:0007669"/>
    <property type="project" value="TreeGrafter"/>
</dbReference>
<name>A0A8T1SD86_CHESE</name>
<feature type="compositionally biased region" description="Low complexity" evidence="1">
    <location>
        <begin position="98"/>
        <end position="107"/>
    </location>
</feature>
<dbReference type="GO" id="GO:0030003">
    <property type="term" value="P:intracellular monoatomic cation homeostasis"/>
    <property type="evidence" value="ECO:0007669"/>
    <property type="project" value="TreeGrafter"/>
</dbReference>
<protein>
    <submittedName>
        <fullName evidence="2">Solute carrier family 39 (Zinc transporter), member 4</fullName>
    </submittedName>
</protein>
<dbReference type="GO" id="GO:0140410">
    <property type="term" value="F:monoatomic cation:bicarbonate symporter activity"/>
    <property type="evidence" value="ECO:0007669"/>
    <property type="project" value="TreeGrafter"/>
</dbReference>